<evidence type="ECO:0000259" key="1">
    <source>
        <dbReference type="Pfam" id="PF07872"/>
    </source>
</evidence>
<sequence length="67" mass="7492">MLVDSRLILGLENGQDNEGNPIRKTKSFNNVKPTVTDQELTTIATVLAPLQEWDLVSVDRTNIHSLM</sequence>
<organism evidence="2 3">
    <name type="scientific">Halalkalibacter okhensis</name>
    <dbReference type="NCBI Taxonomy" id="333138"/>
    <lineage>
        <taxon>Bacteria</taxon>
        <taxon>Bacillati</taxon>
        <taxon>Bacillota</taxon>
        <taxon>Bacilli</taxon>
        <taxon>Bacillales</taxon>
        <taxon>Bacillaceae</taxon>
        <taxon>Halalkalibacter</taxon>
    </lineage>
</organism>
<gene>
    <name evidence="2" type="ORF">LQ50_14185</name>
</gene>
<dbReference type="RefSeq" id="WP_034630110.1">
    <property type="nucleotide sequence ID" value="NZ_JRJU01000017.1"/>
</dbReference>
<feature type="domain" description="DUF1659" evidence="1">
    <location>
        <begin position="2"/>
        <end position="66"/>
    </location>
</feature>
<accession>A0A0B0IE48</accession>
<reference evidence="2 3" key="1">
    <citation type="submission" date="2014-09" db="EMBL/GenBank/DDBJ databases">
        <title>Genome sequencing and annotation of Bacillus Okhensis strain Kh10-101T.</title>
        <authorList>
            <person name="Prakash J.S."/>
        </authorList>
    </citation>
    <scope>NUCLEOTIDE SEQUENCE [LARGE SCALE GENOMIC DNA]</scope>
    <source>
        <strain evidence="3">Kh10-101T</strain>
    </source>
</reference>
<evidence type="ECO:0000313" key="2">
    <source>
        <dbReference type="EMBL" id="KHF39590.1"/>
    </source>
</evidence>
<dbReference type="Proteomes" id="UP000030832">
    <property type="component" value="Unassembled WGS sequence"/>
</dbReference>
<dbReference type="AlphaFoldDB" id="A0A0B0IE48"/>
<evidence type="ECO:0000313" key="3">
    <source>
        <dbReference type="Proteomes" id="UP000030832"/>
    </source>
</evidence>
<name>A0A0B0IE48_9BACI</name>
<protein>
    <recommendedName>
        <fullName evidence="1">DUF1659 domain-containing protein</fullName>
    </recommendedName>
</protein>
<dbReference type="InterPro" id="IPR012454">
    <property type="entry name" value="DUF1659"/>
</dbReference>
<dbReference type="EMBL" id="JRJU01000017">
    <property type="protein sequence ID" value="KHF39590.1"/>
    <property type="molecule type" value="Genomic_DNA"/>
</dbReference>
<proteinExistence type="predicted"/>
<dbReference type="STRING" id="333138.LQ50_14185"/>
<keyword evidence="3" id="KW-1185">Reference proteome</keyword>
<dbReference type="Pfam" id="PF07872">
    <property type="entry name" value="DUF1659"/>
    <property type="match status" value="1"/>
</dbReference>
<dbReference type="OrthoDB" id="48766at2"/>
<comment type="caution">
    <text evidence="2">The sequence shown here is derived from an EMBL/GenBank/DDBJ whole genome shotgun (WGS) entry which is preliminary data.</text>
</comment>